<accession>A0AA40VHB9</accession>
<gene>
    <name evidence="2" type="ORF">FHS33_002075</name>
</gene>
<feature type="compositionally biased region" description="Polar residues" evidence="1">
    <location>
        <begin position="223"/>
        <end position="235"/>
    </location>
</feature>
<feature type="region of interest" description="Disordered" evidence="1">
    <location>
        <begin position="1"/>
        <end position="22"/>
    </location>
</feature>
<sequence length="268" mass="27486">MEKRAITGDNRPRPVGSPWTTRYTACGSPLCPQSVEIVCPPIHSRLSWSDGRSPGCAVDRIGTTSRSPACGREKVSESVDGSRNPGPESNTGARGRGADGGRMVVGERGRALVTGPRGWVGAEMRGRGRRDGACGGCGRGGGPVGAATAPGGPARRPLPETPRPGCGGCLKAGSVVEGAAEARDGCGGRRRSPVRLEAGAGEARRRGSRHGVRPCRCGARTGAHSTTRVMTSGAQSVPGRPTGTCTRGLRIDPETPRRNAGPSALSRP</sequence>
<name>A0AA40VHB9_9ACTN</name>
<dbReference type="Proteomes" id="UP000530412">
    <property type="component" value="Unassembled WGS sequence"/>
</dbReference>
<protein>
    <submittedName>
        <fullName evidence="2">Uncharacterized protein</fullName>
    </submittedName>
</protein>
<feature type="compositionally biased region" description="Basic and acidic residues" evidence="1">
    <location>
        <begin position="1"/>
        <end position="12"/>
    </location>
</feature>
<feature type="region of interest" description="Disordered" evidence="1">
    <location>
        <begin position="145"/>
        <end position="165"/>
    </location>
</feature>
<evidence type="ECO:0000313" key="2">
    <source>
        <dbReference type="EMBL" id="MBA8943669.1"/>
    </source>
</evidence>
<dbReference type="EMBL" id="JACJIE010000003">
    <property type="protein sequence ID" value="MBA8943669.1"/>
    <property type="molecule type" value="Genomic_DNA"/>
</dbReference>
<dbReference type="AlphaFoldDB" id="A0AA40VHB9"/>
<organism evidence="2 3">
    <name type="scientific">Streptomyces calvus</name>
    <dbReference type="NCBI Taxonomy" id="67282"/>
    <lineage>
        <taxon>Bacteria</taxon>
        <taxon>Bacillati</taxon>
        <taxon>Actinomycetota</taxon>
        <taxon>Actinomycetes</taxon>
        <taxon>Kitasatosporales</taxon>
        <taxon>Streptomycetaceae</taxon>
        <taxon>Streptomyces</taxon>
    </lineage>
</organism>
<proteinExistence type="predicted"/>
<reference evidence="2 3" key="1">
    <citation type="submission" date="2020-08" db="EMBL/GenBank/DDBJ databases">
        <title>Genomic Encyclopedia of Type Strains, Phase III (KMG-III): the genomes of soil and plant-associated and newly described type strains.</title>
        <authorList>
            <person name="Whitman W."/>
        </authorList>
    </citation>
    <scope>NUCLEOTIDE SEQUENCE [LARGE SCALE GENOMIC DNA]</scope>
    <source>
        <strain evidence="2 3">CECT 3271</strain>
    </source>
</reference>
<evidence type="ECO:0000256" key="1">
    <source>
        <dbReference type="SAM" id="MobiDB-lite"/>
    </source>
</evidence>
<feature type="region of interest" description="Disordered" evidence="1">
    <location>
        <begin position="49"/>
        <end position="104"/>
    </location>
</feature>
<evidence type="ECO:0000313" key="3">
    <source>
        <dbReference type="Proteomes" id="UP000530412"/>
    </source>
</evidence>
<feature type="compositionally biased region" description="Low complexity" evidence="1">
    <location>
        <begin position="145"/>
        <end position="155"/>
    </location>
</feature>
<comment type="caution">
    <text evidence="2">The sequence shown here is derived from an EMBL/GenBank/DDBJ whole genome shotgun (WGS) entry which is preliminary data.</text>
</comment>
<feature type="region of interest" description="Disordered" evidence="1">
    <location>
        <begin position="198"/>
        <end position="268"/>
    </location>
</feature>